<reference evidence="1" key="1">
    <citation type="journal article" date="2020" name="Nature">
        <title>Giant virus diversity and host interactions through global metagenomics.</title>
        <authorList>
            <person name="Schulz F."/>
            <person name="Roux S."/>
            <person name="Paez-Espino D."/>
            <person name="Jungbluth S."/>
            <person name="Walsh D.A."/>
            <person name="Denef V.J."/>
            <person name="McMahon K.D."/>
            <person name="Konstantinidis K.T."/>
            <person name="Eloe-Fadrosh E.A."/>
            <person name="Kyrpides N.C."/>
            <person name="Woyke T."/>
        </authorList>
    </citation>
    <scope>NUCLEOTIDE SEQUENCE</scope>
    <source>
        <strain evidence="1">GVMAG-M-3300024258-14</strain>
    </source>
</reference>
<accession>A0A6C0IM81</accession>
<dbReference type="EMBL" id="MN740211">
    <property type="protein sequence ID" value="QHT93929.1"/>
    <property type="molecule type" value="Genomic_DNA"/>
</dbReference>
<name>A0A6C0IM81_9ZZZZ</name>
<protein>
    <submittedName>
        <fullName evidence="1">Uncharacterized protein</fullName>
    </submittedName>
</protein>
<organism evidence="1">
    <name type="scientific">viral metagenome</name>
    <dbReference type="NCBI Taxonomy" id="1070528"/>
    <lineage>
        <taxon>unclassified sequences</taxon>
        <taxon>metagenomes</taxon>
        <taxon>organismal metagenomes</taxon>
    </lineage>
</organism>
<proteinExistence type="predicted"/>
<evidence type="ECO:0000313" key="1">
    <source>
        <dbReference type="EMBL" id="QHT93929.1"/>
    </source>
</evidence>
<sequence length="65" mass="7768">MENFDYKNLVNNIIKFNEKFNEFEDKVASIMESKVDDKFDTLENVKLLLVCQKYINNMIDNLKSE</sequence>
<dbReference type="AlphaFoldDB" id="A0A6C0IM81"/>